<name>A0ABN2AGT6_9ACTN</name>
<comment type="caution">
    <text evidence="1">The sequence shown here is derived from an EMBL/GenBank/DDBJ whole genome shotgun (WGS) entry which is preliminary data.</text>
</comment>
<keyword evidence="1" id="KW-0378">Hydrolase</keyword>
<dbReference type="SUPFAM" id="SSF53474">
    <property type="entry name" value="alpha/beta-Hydrolases"/>
    <property type="match status" value="1"/>
</dbReference>
<dbReference type="InterPro" id="IPR029058">
    <property type="entry name" value="AB_hydrolase_fold"/>
</dbReference>
<accession>A0ABN2AGT6</accession>
<reference evidence="1 2" key="1">
    <citation type="journal article" date="2019" name="Int. J. Syst. Evol. Microbiol.">
        <title>The Global Catalogue of Microorganisms (GCM) 10K type strain sequencing project: providing services to taxonomists for standard genome sequencing and annotation.</title>
        <authorList>
            <consortium name="The Broad Institute Genomics Platform"/>
            <consortium name="The Broad Institute Genome Sequencing Center for Infectious Disease"/>
            <person name="Wu L."/>
            <person name="Ma J."/>
        </authorList>
    </citation>
    <scope>NUCLEOTIDE SEQUENCE [LARGE SCALE GENOMIC DNA]</scope>
    <source>
        <strain evidence="1 2">JCM 14942</strain>
    </source>
</reference>
<dbReference type="Proteomes" id="UP001500842">
    <property type="component" value="Unassembled WGS sequence"/>
</dbReference>
<sequence length="195" mass="20442">MQAPDAVEFPRQISLPSQPLVIVPGIDDSPPGHWQSLWQAAHPDARRIAPQSFIQPDLSDWVQAVDEAVNSATSRPLLIAHSLGCLAAIAWAIEGNVDDVAALFLAAVPDPSGPSFPGAAQSFREVRARELGVGSLVVASENDPYGEIAYAQGVARALAGQFRAVGRQGHINESSGVGLWPVGQALLADLAADLT</sequence>
<evidence type="ECO:0000313" key="2">
    <source>
        <dbReference type="Proteomes" id="UP001500842"/>
    </source>
</evidence>
<proteinExistence type="predicted"/>
<protein>
    <submittedName>
        <fullName evidence="1">Alpha/beta hydrolase</fullName>
    </submittedName>
</protein>
<dbReference type="RefSeq" id="WP_141003237.1">
    <property type="nucleotide sequence ID" value="NZ_BAAAOR010000017.1"/>
</dbReference>
<dbReference type="Gene3D" id="3.40.50.1820">
    <property type="entry name" value="alpha/beta hydrolase"/>
    <property type="match status" value="1"/>
</dbReference>
<gene>
    <name evidence="1" type="ORF">GCM10009788_23770</name>
</gene>
<dbReference type="EMBL" id="BAAAOR010000017">
    <property type="protein sequence ID" value="GAA1519020.1"/>
    <property type="molecule type" value="Genomic_DNA"/>
</dbReference>
<dbReference type="InterPro" id="IPR010662">
    <property type="entry name" value="RBBP9/YdeN"/>
</dbReference>
<organism evidence="1 2">
    <name type="scientific">Nocardioides humi</name>
    <dbReference type="NCBI Taxonomy" id="449461"/>
    <lineage>
        <taxon>Bacteria</taxon>
        <taxon>Bacillati</taxon>
        <taxon>Actinomycetota</taxon>
        <taxon>Actinomycetes</taxon>
        <taxon>Propionibacteriales</taxon>
        <taxon>Nocardioidaceae</taxon>
        <taxon>Nocardioides</taxon>
    </lineage>
</organism>
<dbReference type="GO" id="GO:0016787">
    <property type="term" value="F:hydrolase activity"/>
    <property type="evidence" value="ECO:0007669"/>
    <property type="project" value="UniProtKB-KW"/>
</dbReference>
<dbReference type="Pfam" id="PF06821">
    <property type="entry name" value="Ser_hydrolase"/>
    <property type="match status" value="1"/>
</dbReference>
<keyword evidence="2" id="KW-1185">Reference proteome</keyword>
<evidence type="ECO:0000313" key="1">
    <source>
        <dbReference type="EMBL" id="GAA1519020.1"/>
    </source>
</evidence>